<evidence type="ECO:0000313" key="3">
    <source>
        <dbReference type="EMBL" id="MFC4465264.1"/>
    </source>
</evidence>
<reference evidence="4" key="1">
    <citation type="journal article" date="2019" name="Int. J. Syst. Evol. Microbiol.">
        <title>The Global Catalogue of Microorganisms (GCM) 10K type strain sequencing project: providing services to taxonomists for standard genome sequencing and annotation.</title>
        <authorList>
            <consortium name="The Broad Institute Genomics Platform"/>
            <consortium name="The Broad Institute Genome Sequencing Center for Infectious Disease"/>
            <person name="Wu L."/>
            <person name="Ma J."/>
        </authorList>
    </citation>
    <scope>NUCLEOTIDE SEQUENCE [LARGE SCALE GENOMIC DNA]</scope>
    <source>
        <strain evidence="4">DT43</strain>
    </source>
</reference>
<accession>A0ABV8YKI7</accession>
<dbReference type="SUPFAM" id="SSF63411">
    <property type="entry name" value="LuxS/MPP-like metallohydrolase"/>
    <property type="match status" value="2"/>
</dbReference>
<dbReference type="InterPro" id="IPR011249">
    <property type="entry name" value="Metalloenz_LuxS/M16"/>
</dbReference>
<evidence type="ECO:0000256" key="1">
    <source>
        <dbReference type="SAM" id="MobiDB-lite"/>
    </source>
</evidence>
<comment type="caution">
    <text evidence="3">The sequence shown here is derived from an EMBL/GenBank/DDBJ whole genome shotgun (WGS) entry which is preliminary data.</text>
</comment>
<protein>
    <submittedName>
        <fullName evidence="3">M16 family metallopeptidase</fullName>
    </submittedName>
</protein>
<dbReference type="Gene3D" id="3.30.830.10">
    <property type="entry name" value="Metalloenzyme, LuxS/M16 peptidase-like"/>
    <property type="match status" value="2"/>
</dbReference>
<sequence length="469" mass="49978">MITESQSQAVPGPSYRSAEEIGRTAAGPRPLPPLDGHTLHTMPTPVDTVLANGLRVIAVRRPSTPMVELRMALPFAGDTYAQVATAEVLATTLFRGTPGSGRRQLHTELACQGISLDASRSARWLNISGSAPGHALGTLLDALAGALTSSSHDEEDVARVRARMPRQISIIRSQPHVIAQEALFAHCYGEVAGLQEVPLAAEAERVTAERVRALHHAMVRPRGAVMVLVGELDPERAVADVAAITALWGDTGTTGSELELPALREGIVLVARPGAVQSQIKLTRHTVSRADDRFPAVSIAALAFGGYFSSRLVMNIRETKGLAYRTDSGFQDHLDQLALTVDADTATDATVQAFGEILAELHRLVNAPPSVAEIDSAREYTIGMAMLALTSQAGFAGSVLTAVILGHEPERVTRFPELLRDVTTNEVADAAGAFFRPETFSGVVVGDAERLESGLRELVGDRLVPRQVT</sequence>
<dbReference type="RefSeq" id="WP_386341108.1">
    <property type="nucleotide sequence ID" value="NZ_JBHSFG010000020.1"/>
</dbReference>
<evidence type="ECO:0000259" key="2">
    <source>
        <dbReference type="Pfam" id="PF05193"/>
    </source>
</evidence>
<dbReference type="InterPro" id="IPR050361">
    <property type="entry name" value="MPP/UQCRC_Complex"/>
</dbReference>
<gene>
    <name evidence="3" type="ORF">ACFPH6_12060</name>
</gene>
<dbReference type="Proteomes" id="UP001596012">
    <property type="component" value="Unassembled WGS sequence"/>
</dbReference>
<evidence type="ECO:0000313" key="4">
    <source>
        <dbReference type="Proteomes" id="UP001596012"/>
    </source>
</evidence>
<dbReference type="Pfam" id="PF05193">
    <property type="entry name" value="Peptidase_M16_C"/>
    <property type="match status" value="1"/>
</dbReference>
<dbReference type="PANTHER" id="PTHR11851:SF224">
    <property type="entry name" value="PROCESSING PROTEASE"/>
    <property type="match status" value="1"/>
</dbReference>
<organism evidence="3 4">
    <name type="scientific">Streptomyces xiangluensis</name>
    <dbReference type="NCBI Taxonomy" id="2665720"/>
    <lineage>
        <taxon>Bacteria</taxon>
        <taxon>Bacillati</taxon>
        <taxon>Actinomycetota</taxon>
        <taxon>Actinomycetes</taxon>
        <taxon>Kitasatosporales</taxon>
        <taxon>Streptomycetaceae</taxon>
        <taxon>Streptomyces</taxon>
    </lineage>
</organism>
<name>A0ABV8YKI7_9ACTN</name>
<keyword evidence="4" id="KW-1185">Reference proteome</keyword>
<dbReference type="InterPro" id="IPR007863">
    <property type="entry name" value="Peptidase_M16_C"/>
</dbReference>
<feature type="domain" description="Peptidase M16 C-terminal" evidence="2">
    <location>
        <begin position="206"/>
        <end position="379"/>
    </location>
</feature>
<feature type="region of interest" description="Disordered" evidence="1">
    <location>
        <begin position="1"/>
        <end position="40"/>
    </location>
</feature>
<dbReference type="PANTHER" id="PTHR11851">
    <property type="entry name" value="METALLOPROTEASE"/>
    <property type="match status" value="1"/>
</dbReference>
<proteinExistence type="predicted"/>
<dbReference type="EMBL" id="JBHSFG010000020">
    <property type="protein sequence ID" value="MFC4465264.1"/>
    <property type="molecule type" value="Genomic_DNA"/>
</dbReference>